<evidence type="ECO:0000256" key="1">
    <source>
        <dbReference type="SAM" id="Phobius"/>
    </source>
</evidence>
<organism evidence="2 3">
    <name type="scientific">Arthrobacter phage Qui</name>
    <dbReference type="NCBI Taxonomy" id="2603260"/>
    <lineage>
        <taxon>Viruses</taxon>
        <taxon>Duplodnaviria</taxon>
        <taxon>Heunggongvirae</taxon>
        <taxon>Uroviricota</taxon>
        <taxon>Caudoviricetes</taxon>
        <taxon>Quivirus</taxon>
        <taxon>Quivirus qui</taxon>
    </lineage>
</organism>
<accession>A0A5B8WK88</accession>
<dbReference type="KEGG" id="vg:77936518"/>
<gene>
    <name evidence="2" type="primary">157</name>
    <name evidence="2" type="ORF">SEA_QUI_157</name>
</gene>
<keyword evidence="1" id="KW-0812">Transmembrane</keyword>
<evidence type="ECO:0000313" key="2">
    <source>
        <dbReference type="EMBL" id="QED11646.1"/>
    </source>
</evidence>
<dbReference type="EMBL" id="MN183282">
    <property type="protein sequence ID" value="QED11646.1"/>
    <property type="molecule type" value="Genomic_DNA"/>
</dbReference>
<feature type="transmembrane region" description="Helical" evidence="1">
    <location>
        <begin position="7"/>
        <end position="26"/>
    </location>
</feature>
<feature type="transmembrane region" description="Helical" evidence="1">
    <location>
        <begin position="32"/>
        <end position="51"/>
    </location>
</feature>
<keyword evidence="3" id="KW-1185">Reference proteome</keyword>
<name>A0A5B8WK88_9CAUD</name>
<keyword evidence="1" id="KW-1133">Transmembrane helix</keyword>
<dbReference type="Proteomes" id="UP000321915">
    <property type="component" value="Segment"/>
</dbReference>
<evidence type="ECO:0000313" key="3">
    <source>
        <dbReference type="Proteomes" id="UP000321915"/>
    </source>
</evidence>
<sequence>MCKVWALLGVWFGIWFLIRLLGWSYGWNDNDWVWTLIFLVATIFCVSGYQMNKKEVR</sequence>
<dbReference type="GeneID" id="77936518"/>
<protein>
    <submittedName>
        <fullName evidence="2">Uncharacterized protein</fullName>
    </submittedName>
</protein>
<proteinExistence type="predicted"/>
<dbReference type="RefSeq" id="YP_010660523.1">
    <property type="nucleotide sequence ID" value="NC_070877.1"/>
</dbReference>
<keyword evidence="1" id="KW-0472">Membrane</keyword>
<reference evidence="2 3" key="1">
    <citation type="submission" date="2019-07" db="EMBL/GenBank/DDBJ databases">
        <authorList>
            <person name="Abdullah A."/>
            <person name="Lima G.C."/>
            <person name="Cuneo C.K."/>
            <person name="Ennest D.C."/>
            <person name="Fritz K.J."/>
            <person name="Johnson B.T."/>
            <person name="Larson S.M."/>
            <person name="Lemunyete M.N."/>
            <person name="Murray M.B."/>
            <person name="Osmond D.E."/>
            <person name="Patras K.A."/>
            <person name="Ransibrahmanakul S."/>
            <person name="Simpson K.A."/>
            <person name="Thull B.S."/>
            <person name="Wetzel S."/>
            <person name="Bonilla J.A."/>
            <person name="Klyczek K."/>
            <person name="Garlena R.A."/>
            <person name="Russell D.A."/>
            <person name="Pope W.H."/>
            <person name="Jacobs-Sera D."/>
            <person name="Hatfull G.F."/>
        </authorList>
    </citation>
    <scope>NUCLEOTIDE SEQUENCE [LARGE SCALE GENOMIC DNA]</scope>
</reference>